<dbReference type="Gene3D" id="2.60.40.1220">
    <property type="match status" value="1"/>
</dbReference>
<dbReference type="GO" id="GO:0030313">
    <property type="term" value="C:cell envelope"/>
    <property type="evidence" value="ECO:0007669"/>
    <property type="project" value="UniProtKB-SubCell"/>
</dbReference>
<keyword evidence="4" id="KW-0186">Copper</keyword>
<dbReference type="InterPro" id="IPR014755">
    <property type="entry name" value="Cu-Rt/internalin_Ig-like"/>
</dbReference>
<feature type="signal peptide" evidence="5">
    <location>
        <begin position="1"/>
        <end position="30"/>
    </location>
</feature>
<evidence type="ECO:0000256" key="3">
    <source>
        <dbReference type="ARBA" id="ARBA00022729"/>
    </source>
</evidence>
<gene>
    <name evidence="7" type="ORF">SAMN05192564_101549</name>
</gene>
<dbReference type="GO" id="GO:0042597">
    <property type="term" value="C:periplasmic space"/>
    <property type="evidence" value="ECO:0007669"/>
    <property type="project" value="InterPro"/>
</dbReference>
<dbReference type="Proteomes" id="UP000198638">
    <property type="component" value="Unassembled WGS sequence"/>
</dbReference>
<evidence type="ECO:0000256" key="1">
    <source>
        <dbReference type="ARBA" id="ARBA00004196"/>
    </source>
</evidence>
<keyword evidence="8" id="KW-1185">Reference proteome</keyword>
<evidence type="ECO:0000256" key="5">
    <source>
        <dbReference type="SAM" id="SignalP"/>
    </source>
</evidence>
<dbReference type="InterPro" id="IPR032694">
    <property type="entry name" value="CopC/D"/>
</dbReference>
<protein>
    <recommendedName>
        <fullName evidence="6">CopC domain-containing protein</fullName>
    </recommendedName>
</protein>
<evidence type="ECO:0000259" key="6">
    <source>
        <dbReference type="Pfam" id="PF04234"/>
    </source>
</evidence>
<dbReference type="GO" id="GO:0006825">
    <property type="term" value="P:copper ion transport"/>
    <property type="evidence" value="ECO:0007669"/>
    <property type="project" value="InterPro"/>
</dbReference>
<feature type="domain" description="CopC" evidence="6">
    <location>
        <begin position="34"/>
        <end position="125"/>
    </location>
</feature>
<accession>A0A1H3Z1D7</accession>
<dbReference type="GO" id="GO:0005886">
    <property type="term" value="C:plasma membrane"/>
    <property type="evidence" value="ECO:0007669"/>
    <property type="project" value="TreeGrafter"/>
</dbReference>
<comment type="subcellular location">
    <subcellularLocation>
        <location evidence="1">Cell envelope</location>
    </subcellularLocation>
</comment>
<evidence type="ECO:0000256" key="4">
    <source>
        <dbReference type="ARBA" id="ARBA00023008"/>
    </source>
</evidence>
<evidence type="ECO:0000313" key="8">
    <source>
        <dbReference type="Proteomes" id="UP000198638"/>
    </source>
</evidence>
<name>A0A1H3Z1D7_9BURK</name>
<dbReference type="AlphaFoldDB" id="A0A1H3Z1D7"/>
<evidence type="ECO:0000313" key="7">
    <source>
        <dbReference type="EMBL" id="SEA17555.1"/>
    </source>
</evidence>
<dbReference type="STRING" id="83784.SAMN05192564_101549"/>
<dbReference type="PANTHER" id="PTHR34820:SF4">
    <property type="entry name" value="INNER MEMBRANE PROTEIN YEBZ"/>
    <property type="match status" value="1"/>
</dbReference>
<dbReference type="RefSeq" id="WP_090528622.1">
    <property type="nucleotide sequence ID" value="NZ_FNRQ01000001.1"/>
</dbReference>
<dbReference type="Pfam" id="PF04234">
    <property type="entry name" value="CopC"/>
    <property type="match status" value="1"/>
</dbReference>
<dbReference type="InterPro" id="IPR014756">
    <property type="entry name" value="Ig_E-set"/>
</dbReference>
<keyword evidence="3 5" id="KW-0732">Signal</keyword>
<dbReference type="InterPro" id="IPR007348">
    <property type="entry name" value="CopC_dom"/>
</dbReference>
<dbReference type="GO" id="GO:0005507">
    <property type="term" value="F:copper ion binding"/>
    <property type="evidence" value="ECO:0007669"/>
    <property type="project" value="InterPro"/>
</dbReference>
<dbReference type="EMBL" id="FNRQ01000001">
    <property type="protein sequence ID" value="SEA17555.1"/>
    <property type="molecule type" value="Genomic_DNA"/>
</dbReference>
<sequence length="126" mass="13123">MHQHSAIRRQARAGAALLIAGFVFASAAFAHVFPQHQEPGAGATVASPATVKITFDGPLEPAFSSLTITDAAGKQMNTAKATVDAHQPAIITVALPALAAGHYTVHWVAVASDGHRTHGDYTFDVK</sequence>
<feature type="chain" id="PRO_5011536029" description="CopC domain-containing protein" evidence="5">
    <location>
        <begin position="31"/>
        <end position="126"/>
    </location>
</feature>
<evidence type="ECO:0000256" key="2">
    <source>
        <dbReference type="ARBA" id="ARBA00022723"/>
    </source>
</evidence>
<dbReference type="OrthoDB" id="9796814at2"/>
<organism evidence="7 8">
    <name type="scientific">Paraburkholderia sartisoli</name>
    <dbReference type="NCBI Taxonomy" id="83784"/>
    <lineage>
        <taxon>Bacteria</taxon>
        <taxon>Pseudomonadati</taxon>
        <taxon>Pseudomonadota</taxon>
        <taxon>Betaproteobacteria</taxon>
        <taxon>Burkholderiales</taxon>
        <taxon>Burkholderiaceae</taxon>
        <taxon>Paraburkholderia</taxon>
    </lineage>
</organism>
<dbReference type="PANTHER" id="PTHR34820">
    <property type="entry name" value="INNER MEMBRANE PROTEIN YEBZ"/>
    <property type="match status" value="1"/>
</dbReference>
<reference evidence="8" key="1">
    <citation type="submission" date="2016-10" db="EMBL/GenBank/DDBJ databases">
        <authorList>
            <person name="Varghese N."/>
            <person name="Submissions S."/>
        </authorList>
    </citation>
    <scope>NUCLEOTIDE SEQUENCE [LARGE SCALE GENOMIC DNA]</scope>
    <source>
        <strain evidence="8">LMG 24000</strain>
    </source>
</reference>
<dbReference type="GO" id="GO:0046688">
    <property type="term" value="P:response to copper ion"/>
    <property type="evidence" value="ECO:0007669"/>
    <property type="project" value="InterPro"/>
</dbReference>
<dbReference type="SUPFAM" id="SSF81296">
    <property type="entry name" value="E set domains"/>
    <property type="match status" value="1"/>
</dbReference>
<keyword evidence="2" id="KW-0479">Metal-binding</keyword>
<proteinExistence type="predicted"/>